<reference evidence="2 3" key="1">
    <citation type="journal article" date="2015" name="Nature">
        <title>rRNA introns, odd ribosomes, and small enigmatic genomes across a large radiation of phyla.</title>
        <authorList>
            <person name="Brown C.T."/>
            <person name="Hug L.A."/>
            <person name="Thomas B.C."/>
            <person name="Sharon I."/>
            <person name="Castelle C.J."/>
            <person name="Singh A."/>
            <person name="Wilkins M.J."/>
            <person name="Williams K.H."/>
            <person name="Banfield J.F."/>
        </authorList>
    </citation>
    <scope>NUCLEOTIDE SEQUENCE [LARGE SCALE GENOMIC DNA]</scope>
</reference>
<evidence type="ECO:0000313" key="2">
    <source>
        <dbReference type="EMBL" id="KKS17289.1"/>
    </source>
</evidence>
<feature type="compositionally biased region" description="Basic and acidic residues" evidence="1">
    <location>
        <begin position="1"/>
        <end position="22"/>
    </location>
</feature>
<feature type="compositionally biased region" description="Basic and acidic residues" evidence="1">
    <location>
        <begin position="51"/>
        <end position="65"/>
    </location>
</feature>
<dbReference type="EMBL" id="LCBS01000004">
    <property type="protein sequence ID" value="KKS17289.1"/>
    <property type="molecule type" value="Genomic_DNA"/>
</dbReference>
<dbReference type="AlphaFoldDB" id="A0A0G0WX27"/>
<gene>
    <name evidence="2" type="ORF">UU72_C0004G0028</name>
</gene>
<evidence type="ECO:0000313" key="3">
    <source>
        <dbReference type="Proteomes" id="UP000034163"/>
    </source>
</evidence>
<evidence type="ECO:0000256" key="1">
    <source>
        <dbReference type="SAM" id="MobiDB-lite"/>
    </source>
</evidence>
<accession>A0A0G0WX27</accession>
<comment type="caution">
    <text evidence="2">The sequence shown here is derived from an EMBL/GenBank/DDBJ whole genome shotgun (WGS) entry which is preliminary data.</text>
</comment>
<proteinExistence type="predicted"/>
<sequence length="89" mass="10239">MAHNKDTEEMKKRRKEREREMGAEPDMGGMEDVEIDVEEGELGGETAGMTDEERERRARMRKESGTPEEDTGGYLDPDGFWIPTKEDDM</sequence>
<protein>
    <submittedName>
        <fullName evidence="2">Uncharacterized protein</fullName>
    </submittedName>
</protein>
<feature type="region of interest" description="Disordered" evidence="1">
    <location>
        <begin position="1"/>
        <end position="89"/>
    </location>
</feature>
<name>A0A0G0WX27_UNCKA</name>
<dbReference type="Proteomes" id="UP000034163">
    <property type="component" value="Unassembled WGS sequence"/>
</dbReference>
<feature type="compositionally biased region" description="Acidic residues" evidence="1">
    <location>
        <begin position="29"/>
        <end position="42"/>
    </location>
</feature>
<organism evidence="2 3">
    <name type="scientific">candidate division WWE3 bacterium GW2011_GWB1_41_6</name>
    <dbReference type="NCBI Taxonomy" id="1619112"/>
    <lineage>
        <taxon>Bacteria</taxon>
        <taxon>Katanobacteria</taxon>
    </lineage>
</organism>